<protein>
    <submittedName>
        <fullName evidence="1">Uncharacterized protein</fullName>
    </submittedName>
</protein>
<comment type="caution">
    <text evidence="1">The sequence shown here is derived from an EMBL/GenBank/DDBJ whole genome shotgun (WGS) entry which is preliminary data.</text>
</comment>
<gene>
    <name evidence="1" type="ORF">FVW20_00955</name>
</gene>
<dbReference type="Proteomes" id="UP001194469">
    <property type="component" value="Unassembled WGS sequence"/>
</dbReference>
<accession>A0ABS0J092</accession>
<name>A0ABS0J092_9BACT</name>
<dbReference type="RefSeq" id="WP_196607906.1">
    <property type="nucleotide sequence ID" value="NZ_VRYY01000018.1"/>
</dbReference>
<reference evidence="1 2" key="1">
    <citation type="submission" date="2019-08" db="EMBL/GenBank/DDBJ databases">
        <authorList>
            <person name="Luo N."/>
        </authorList>
    </citation>
    <scope>NUCLEOTIDE SEQUENCE [LARGE SCALE GENOMIC DNA]</scope>
    <source>
        <strain evidence="1 2">NCIMB 9442</strain>
    </source>
</reference>
<evidence type="ECO:0000313" key="2">
    <source>
        <dbReference type="Proteomes" id="UP001194469"/>
    </source>
</evidence>
<sequence length="67" mass="7675">MNEPMPDEVTCTFCGRSFDASPEQHQRELRSLYDEHFCLDCACHADPAILAVVGEDRLLDLIENWYG</sequence>
<keyword evidence="2" id="KW-1185">Reference proteome</keyword>
<organism evidence="1 2">
    <name type="scientific">Nitratidesulfovibrio oxamicus</name>
    <dbReference type="NCBI Taxonomy" id="32016"/>
    <lineage>
        <taxon>Bacteria</taxon>
        <taxon>Pseudomonadati</taxon>
        <taxon>Thermodesulfobacteriota</taxon>
        <taxon>Desulfovibrionia</taxon>
        <taxon>Desulfovibrionales</taxon>
        <taxon>Desulfovibrionaceae</taxon>
        <taxon>Nitratidesulfovibrio</taxon>
    </lineage>
</organism>
<dbReference type="EMBL" id="VRYY01000018">
    <property type="protein sequence ID" value="MBG3875630.1"/>
    <property type="molecule type" value="Genomic_DNA"/>
</dbReference>
<evidence type="ECO:0000313" key="1">
    <source>
        <dbReference type="EMBL" id="MBG3875630.1"/>
    </source>
</evidence>
<proteinExistence type="predicted"/>